<dbReference type="GO" id="GO:0034039">
    <property type="term" value="F:8-oxo-7,8-dihydroguanine DNA N-glycosylase activity"/>
    <property type="evidence" value="ECO:0007669"/>
    <property type="project" value="TreeGrafter"/>
</dbReference>
<keyword evidence="9" id="KW-0862">Zinc</keyword>
<dbReference type="Gene3D" id="3.20.190.10">
    <property type="entry name" value="MutM-like, N-terminal"/>
    <property type="match status" value="1"/>
</dbReference>
<evidence type="ECO:0000256" key="14">
    <source>
        <dbReference type="ARBA" id="ARBA00023295"/>
    </source>
</evidence>
<reference evidence="20" key="1">
    <citation type="submission" date="2017-09" db="EMBL/GenBank/DDBJ databases">
        <title>Depth-based differentiation of microbial function through sediment-hosted aquifers and enrichment of novel symbionts in the deep terrestrial subsurface.</title>
        <authorList>
            <person name="Probst A.J."/>
            <person name="Ladd B."/>
            <person name="Jarett J.K."/>
            <person name="Geller-Mcgrath D.E."/>
            <person name="Sieber C.M.K."/>
            <person name="Emerson J.B."/>
            <person name="Anantharaman K."/>
            <person name="Thomas B.C."/>
            <person name="Malmstrom R."/>
            <person name="Stieglmeier M."/>
            <person name="Klingl A."/>
            <person name="Woyke T."/>
            <person name="Ryan C.M."/>
            <person name="Banfield J.F."/>
        </authorList>
    </citation>
    <scope>NUCLEOTIDE SEQUENCE [LARGE SCALE GENOMIC DNA]</scope>
</reference>
<dbReference type="InterPro" id="IPR035937">
    <property type="entry name" value="FPG_N"/>
</dbReference>
<evidence type="ECO:0000259" key="18">
    <source>
        <dbReference type="PROSITE" id="PS51068"/>
    </source>
</evidence>
<evidence type="ECO:0000313" key="20">
    <source>
        <dbReference type="Proteomes" id="UP000231472"/>
    </source>
</evidence>
<protein>
    <submittedName>
        <fullName evidence="19">DNA-formamidopyrimidine glycosylase</fullName>
    </submittedName>
</protein>
<dbReference type="SUPFAM" id="SSF57716">
    <property type="entry name" value="Glucocorticoid receptor-like (DNA-binding domain)"/>
    <property type="match status" value="1"/>
</dbReference>
<keyword evidence="12" id="KW-0456">Lyase</keyword>
<evidence type="ECO:0000256" key="16">
    <source>
        <dbReference type="PROSITE-ProRule" id="PRU00391"/>
    </source>
</evidence>
<dbReference type="Pfam" id="PF01149">
    <property type="entry name" value="Fapy_DNA_glyco"/>
    <property type="match status" value="1"/>
</dbReference>
<evidence type="ECO:0000256" key="8">
    <source>
        <dbReference type="ARBA" id="ARBA00022801"/>
    </source>
</evidence>
<evidence type="ECO:0000256" key="7">
    <source>
        <dbReference type="ARBA" id="ARBA00022771"/>
    </source>
</evidence>
<keyword evidence="14" id="KW-0326">Glycosidase</keyword>
<dbReference type="PROSITE" id="PS01242">
    <property type="entry name" value="ZF_FPG_1"/>
    <property type="match status" value="1"/>
</dbReference>
<keyword evidence="8" id="KW-0378">Hydrolase</keyword>
<dbReference type="FunFam" id="1.10.8.50:FF:000003">
    <property type="entry name" value="Formamidopyrimidine-DNA glycosylase"/>
    <property type="match status" value="1"/>
</dbReference>
<dbReference type="PANTHER" id="PTHR22993:SF9">
    <property type="entry name" value="FORMAMIDOPYRIMIDINE-DNA GLYCOSYLASE"/>
    <property type="match status" value="1"/>
</dbReference>
<comment type="caution">
    <text evidence="19">The sequence shown here is derived from an EMBL/GenBank/DDBJ whole genome shotgun (WGS) entry which is preliminary data.</text>
</comment>
<proteinExistence type="inferred from homology"/>
<dbReference type="NCBIfam" id="NF002211">
    <property type="entry name" value="PRK01103.1"/>
    <property type="match status" value="1"/>
</dbReference>
<evidence type="ECO:0000256" key="15">
    <source>
        <dbReference type="ARBA" id="ARBA00044632"/>
    </source>
</evidence>
<keyword evidence="11" id="KW-0234">DNA repair</keyword>
<evidence type="ECO:0000259" key="17">
    <source>
        <dbReference type="PROSITE" id="PS51066"/>
    </source>
</evidence>
<comment type="subunit">
    <text evidence="4">Monomer.</text>
</comment>
<dbReference type="Pfam" id="PF06827">
    <property type="entry name" value="zf-FPG_IleRS"/>
    <property type="match status" value="1"/>
</dbReference>
<evidence type="ECO:0000256" key="13">
    <source>
        <dbReference type="ARBA" id="ARBA00023268"/>
    </source>
</evidence>
<evidence type="ECO:0000256" key="10">
    <source>
        <dbReference type="ARBA" id="ARBA00023125"/>
    </source>
</evidence>
<keyword evidence="7 16" id="KW-0863">Zinc-finger</keyword>
<evidence type="ECO:0000256" key="11">
    <source>
        <dbReference type="ARBA" id="ARBA00023204"/>
    </source>
</evidence>
<dbReference type="SUPFAM" id="SSF46946">
    <property type="entry name" value="S13-like H2TH domain"/>
    <property type="match status" value="1"/>
</dbReference>
<dbReference type="InterPro" id="IPR015886">
    <property type="entry name" value="H2TH_FPG"/>
</dbReference>
<sequence length="269" mass="31391">MPELPEVETTVRGLQQKVLSRTFIDVWTDLEKFKKLKELKNKKIKKVWRKGKNIIFELSQGYSLLVHQKLTGHLLYEEREKDKVNTYIHLKFFLDNGKILALSDLRKFAKVELWKTEELLNSEEFKKLGPEPLGSGFTFEKFKEILKGRRGKIKQVLMDQEVIAGIGNIYSDEVLWRSKIHPFKDVSKLTEKEIRDIYSNIKNVLRKAIKLGGESISDYRDLQGKRGGFDKMRKVYRREGEKCSRCGAEIKKAKMGGRSAHFCSFCQKL</sequence>
<dbReference type="PROSITE" id="PS51068">
    <property type="entry name" value="FPG_CAT"/>
    <property type="match status" value="1"/>
</dbReference>
<accession>A0A2H0YR13</accession>
<evidence type="ECO:0000256" key="4">
    <source>
        <dbReference type="ARBA" id="ARBA00011245"/>
    </source>
</evidence>
<dbReference type="InterPro" id="IPR010979">
    <property type="entry name" value="Ribosomal_uS13-like_H2TH"/>
</dbReference>
<dbReference type="InterPro" id="IPR000214">
    <property type="entry name" value="Znf_DNA_glyclase/AP_lyase"/>
</dbReference>
<dbReference type="PROSITE" id="PS51066">
    <property type="entry name" value="ZF_FPG_2"/>
    <property type="match status" value="1"/>
</dbReference>
<comment type="cofactor">
    <cofactor evidence="2">
        <name>Zn(2+)</name>
        <dbReference type="ChEBI" id="CHEBI:29105"/>
    </cofactor>
</comment>
<dbReference type="Gene3D" id="1.10.8.50">
    <property type="match status" value="1"/>
</dbReference>
<gene>
    <name evidence="19" type="ORF">COT32_01150</name>
</gene>
<organism evidence="19 20">
    <name type="scientific">Candidatus Nealsonbacteria bacterium CG08_land_8_20_14_0_20_36_22</name>
    <dbReference type="NCBI Taxonomy" id="1974704"/>
    <lineage>
        <taxon>Bacteria</taxon>
        <taxon>Candidatus Nealsoniibacteriota</taxon>
    </lineage>
</organism>
<evidence type="ECO:0000256" key="2">
    <source>
        <dbReference type="ARBA" id="ARBA00001947"/>
    </source>
</evidence>
<dbReference type="GO" id="GO:0008270">
    <property type="term" value="F:zinc ion binding"/>
    <property type="evidence" value="ECO:0007669"/>
    <property type="project" value="UniProtKB-KW"/>
</dbReference>
<dbReference type="SMART" id="SM00898">
    <property type="entry name" value="Fapy_DNA_glyco"/>
    <property type="match status" value="1"/>
</dbReference>
<dbReference type="Proteomes" id="UP000231472">
    <property type="component" value="Unassembled WGS sequence"/>
</dbReference>
<dbReference type="GO" id="GO:0140078">
    <property type="term" value="F:class I DNA-(apurinic or apyrimidinic site) endonuclease activity"/>
    <property type="evidence" value="ECO:0007669"/>
    <property type="project" value="UniProtKB-EC"/>
</dbReference>
<evidence type="ECO:0000256" key="6">
    <source>
        <dbReference type="ARBA" id="ARBA00022763"/>
    </source>
</evidence>
<dbReference type="InterPro" id="IPR010663">
    <property type="entry name" value="Znf_FPG/IleRS"/>
</dbReference>
<dbReference type="SMART" id="SM01232">
    <property type="entry name" value="H2TH"/>
    <property type="match status" value="1"/>
</dbReference>
<feature type="domain" description="FPG-type" evidence="17">
    <location>
        <begin position="234"/>
        <end position="268"/>
    </location>
</feature>
<dbReference type="EMBL" id="PEYC01000022">
    <property type="protein sequence ID" value="PIS40182.1"/>
    <property type="molecule type" value="Genomic_DNA"/>
</dbReference>
<dbReference type="InterPro" id="IPR020629">
    <property type="entry name" value="FPG_Glyclase"/>
</dbReference>
<dbReference type="NCBIfam" id="TIGR00577">
    <property type="entry name" value="fpg"/>
    <property type="match status" value="1"/>
</dbReference>
<evidence type="ECO:0000256" key="3">
    <source>
        <dbReference type="ARBA" id="ARBA00009409"/>
    </source>
</evidence>
<name>A0A2H0YR13_9BACT</name>
<evidence type="ECO:0000256" key="12">
    <source>
        <dbReference type="ARBA" id="ARBA00023239"/>
    </source>
</evidence>
<comment type="similarity">
    <text evidence="3">Belongs to the FPG family.</text>
</comment>
<dbReference type="PANTHER" id="PTHR22993">
    <property type="entry name" value="FORMAMIDOPYRIMIDINE-DNA GLYCOSYLASE"/>
    <property type="match status" value="1"/>
</dbReference>
<evidence type="ECO:0000256" key="1">
    <source>
        <dbReference type="ARBA" id="ARBA00001668"/>
    </source>
</evidence>
<keyword evidence="13" id="KW-0511">Multifunctional enzyme</keyword>
<dbReference type="GO" id="GO:0003684">
    <property type="term" value="F:damaged DNA binding"/>
    <property type="evidence" value="ECO:0007669"/>
    <property type="project" value="InterPro"/>
</dbReference>
<comment type="catalytic activity">
    <reaction evidence="15">
        <text>2'-deoxyribonucleotide-(2'-deoxyribose 5'-phosphate)-2'-deoxyribonucleotide-DNA = a 3'-end 2'-deoxyribonucleotide-(2,3-dehydro-2,3-deoxyribose 5'-phosphate)-DNA + a 5'-end 5'-phospho-2'-deoxyribonucleoside-DNA + H(+)</text>
        <dbReference type="Rhea" id="RHEA:66592"/>
        <dbReference type="Rhea" id="RHEA-COMP:13180"/>
        <dbReference type="Rhea" id="RHEA-COMP:16897"/>
        <dbReference type="Rhea" id="RHEA-COMP:17067"/>
        <dbReference type="ChEBI" id="CHEBI:15378"/>
        <dbReference type="ChEBI" id="CHEBI:136412"/>
        <dbReference type="ChEBI" id="CHEBI:157695"/>
        <dbReference type="ChEBI" id="CHEBI:167181"/>
        <dbReference type="EC" id="4.2.99.18"/>
    </reaction>
</comment>
<dbReference type="Pfam" id="PF06831">
    <property type="entry name" value="H2TH"/>
    <property type="match status" value="1"/>
</dbReference>
<keyword evidence="6" id="KW-0227">DNA damage</keyword>
<dbReference type="InterPro" id="IPR012319">
    <property type="entry name" value="FPG_cat"/>
</dbReference>
<keyword evidence="5" id="KW-0479">Metal-binding</keyword>
<comment type="catalytic activity">
    <reaction evidence="1">
        <text>Hydrolysis of DNA containing ring-opened 7-methylguanine residues, releasing 2,6-diamino-4-hydroxy-5-(N-methyl)formamidopyrimidine.</text>
        <dbReference type="EC" id="3.2.2.23"/>
    </reaction>
</comment>
<dbReference type="InterPro" id="IPR015887">
    <property type="entry name" value="DNA_glyclase_Znf_dom_DNA_BS"/>
</dbReference>
<evidence type="ECO:0000313" key="19">
    <source>
        <dbReference type="EMBL" id="PIS40182.1"/>
    </source>
</evidence>
<dbReference type="SUPFAM" id="SSF81624">
    <property type="entry name" value="N-terminal domain of MutM-like DNA repair proteins"/>
    <property type="match status" value="1"/>
</dbReference>
<evidence type="ECO:0000256" key="5">
    <source>
        <dbReference type="ARBA" id="ARBA00022723"/>
    </source>
</evidence>
<dbReference type="AlphaFoldDB" id="A0A2H0YR13"/>
<dbReference type="GO" id="GO:0006284">
    <property type="term" value="P:base-excision repair"/>
    <property type="evidence" value="ECO:0007669"/>
    <property type="project" value="InterPro"/>
</dbReference>
<feature type="domain" description="Formamidopyrimidine-DNA glycosylase catalytic" evidence="18">
    <location>
        <begin position="2"/>
        <end position="109"/>
    </location>
</feature>
<evidence type="ECO:0000256" key="9">
    <source>
        <dbReference type="ARBA" id="ARBA00022833"/>
    </source>
</evidence>
<keyword evidence="10" id="KW-0238">DNA-binding</keyword>